<dbReference type="GO" id="GO:0045259">
    <property type="term" value="C:proton-transporting ATP synthase complex"/>
    <property type="evidence" value="ECO:0007669"/>
    <property type="project" value="UniProtKB-KW"/>
</dbReference>
<dbReference type="PATRIC" id="fig|1303.44.peg.673"/>
<evidence type="ECO:0000313" key="23">
    <source>
        <dbReference type="EMBL" id="RSK18380.1"/>
    </source>
</evidence>
<feature type="transmembrane region" description="Helical" evidence="11">
    <location>
        <begin position="76"/>
        <end position="95"/>
    </location>
</feature>
<dbReference type="EMBL" id="QEWK01000001">
    <property type="protein sequence ID" value="RXX22803.1"/>
    <property type="molecule type" value="Genomic_DNA"/>
</dbReference>
<feature type="transmembrane region" description="Helical" evidence="11">
    <location>
        <begin position="167"/>
        <end position="188"/>
    </location>
</feature>
<evidence type="ECO:0000313" key="31">
    <source>
        <dbReference type="Proteomes" id="UP000272687"/>
    </source>
</evidence>
<evidence type="ECO:0000313" key="27">
    <source>
        <dbReference type="Proteomes" id="UP000070220"/>
    </source>
</evidence>
<dbReference type="OMA" id="GFFWAAF"/>
<accession>A0A081R638</accession>
<evidence type="ECO:0000313" key="30">
    <source>
        <dbReference type="Proteomes" id="UP000267979"/>
    </source>
</evidence>
<evidence type="ECO:0000313" key="18">
    <source>
        <dbReference type="EMBL" id="QQC35667.1"/>
    </source>
</evidence>
<evidence type="ECO:0000256" key="4">
    <source>
        <dbReference type="ARBA" id="ARBA00022547"/>
    </source>
</evidence>
<accession>A0A0N5EBN6</accession>
<dbReference type="Proteomes" id="UP000070053">
    <property type="component" value="Unassembled WGS sequence"/>
</dbReference>
<keyword evidence="7 11" id="KW-1133">Transmembrane helix</keyword>
<evidence type="ECO:0000256" key="6">
    <source>
        <dbReference type="ARBA" id="ARBA00022781"/>
    </source>
</evidence>
<evidence type="ECO:0000313" key="14">
    <source>
        <dbReference type="EMBL" id="KXT92594.1"/>
    </source>
</evidence>
<dbReference type="Pfam" id="PF00119">
    <property type="entry name" value="ATP-synt_A"/>
    <property type="match status" value="1"/>
</dbReference>
<keyword evidence="6 11" id="KW-0375">Hydrogen ion transport</keyword>
<keyword evidence="9 11" id="KW-0472">Membrane</keyword>
<dbReference type="Proteomes" id="UP000280182">
    <property type="component" value="Unassembled WGS sequence"/>
</dbReference>
<dbReference type="Proteomes" id="UP000272687">
    <property type="component" value="Unassembled WGS sequence"/>
</dbReference>
<reference evidence="17 28" key="3">
    <citation type="submission" date="2016-07" db="EMBL/GenBank/DDBJ databases">
        <title>A clinical isolate of carbapenem-resistant Streptococcus oralis with altered penicillin binding proteins.</title>
        <authorList>
            <person name="Kanji J.N."/>
            <person name="Bharat A."/>
            <person name="Naidu P."/>
            <person name="Martin I."/>
            <person name="Mulvey M.R."/>
            <person name="Panaro C.D."/>
        </authorList>
    </citation>
    <scope>NUCLEOTIDE SEQUENCE [LARGE SCALE GENOMIC DNA]</scope>
    <source>
        <strain evidence="17 28">SC15-3744</strain>
    </source>
</reference>
<name>A0A081R638_STROR</name>
<evidence type="ECO:0000313" key="20">
    <source>
        <dbReference type="EMBL" id="RSI71369.1"/>
    </source>
</evidence>
<keyword evidence="13" id="KW-0378">Hydrolase</keyword>
<dbReference type="PRINTS" id="PR00123">
    <property type="entry name" value="ATPASEA"/>
</dbReference>
<dbReference type="Proteomes" id="UP000070220">
    <property type="component" value="Unassembled WGS sequence"/>
</dbReference>
<keyword evidence="10 11" id="KW-0066">ATP synthesis</keyword>
<evidence type="ECO:0000313" key="26">
    <source>
        <dbReference type="Proteomes" id="UP000070053"/>
    </source>
</evidence>
<evidence type="ECO:0000256" key="3">
    <source>
        <dbReference type="ARBA" id="ARBA00022448"/>
    </source>
</evidence>
<reference evidence="16" key="8">
    <citation type="submission" date="2022-02" db="EMBL/GenBank/DDBJ databases">
        <authorList>
            <person name="Christensen J.J.E."/>
            <person name="Jensen C.S."/>
            <person name="Nielsen X.C."/>
            <person name="Dargis R."/>
        </authorList>
    </citation>
    <scope>NUCLEOTIDE SEQUENCE</scope>
    <source>
        <strain evidence="16">K16259064</strain>
    </source>
</reference>
<dbReference type="Proteomes" id="UP000267979">
    <property type="component" value="Unassembled WGS sequence"/>
</dbReference>
<dbReference type="CDD" id="cd00310">
    <property type="entry name" value="ATP-synt_Fo_a_6"/>
    <property type="match status" value="1"/>
</dbReference>
<dbReference type="STRING" id="1303.SORDD17_01209"/>
<dbReference type="EMBL" id="LQZP01000100">
    <property type="protein sequence ID" value="KXT92594.1"/>
    <property type="molecule type" value="Genomic_DNA"/>
</dbReference>
<evidence type="ECO:0000313" key="33">
    <source>
        <dbReference type="Proteomes" id="UP000281197"/>
    </source>
</evidence>
<keyword evidence="5 11" id="KW-0812">Transmembrane</keyword>
<gene>
    <name evidence="11 13" type="primary">atpB</name>
    <name evidence="17" type="ORF">BBP19_00940</name>
    <name evidence="22" type="ORF">D8802_04965</name>
    <name evidence="23" type="ORF">D8844_02270</name>
    <name evidence="21" type="ORF">D8858_04935</name>
    <name evidence="20" type="ORF">D8860_03330</name>
    <name evidence="19" type="ORF">D8863_01900</name>
    <name evidence="24" type="ORF">DF217_02230</name>
    <name evidence="18" type="ORF">I6H78_01360</name>
    <name evidence="16" type="ORF">MK395_03985</name>
    <name evidence="13" type="ORF">SK143_0716</name>
    <name evidence="14" type="ORF">SORDD21_00363</name>
    <name evidence="15" type="ORF">SORDD30_00751</name>
</gene>
<dbReference type="EMBL" id="JPGB01000004">
    <property type="protein sequence ID" value="KEQ50661.1"/>
    <property type="molecule type" value="Genomic_DNA"/>
</dbReference>
<dbReference type="GO" id="GO:0042777">
    <property type="term" value="P:proton motive force-driven plasma membrane ATP synthesis"/>
    <property type="evidence" value="ECO:0007669"/>
    <property type="project" value="TreeGrafter"/>
</dbReference>
<proteinExistence type="inferred from homology"/>
<reference evidence="16 36" key="7">
    <citation type="journal article" date="2022" name="Med Res Arch">
        <title>Genomic identification of streptococcal strains and relation to clinical characteristics. A substudy to The Partial Oral Treatment of Endocarditis (POET) Trial.</title>
        <authorList>
            <person name="Christensen J."/>
            <person name="Jensen C."/>
            <person name="Dargis R."/>
            <person name="Nielsen X."/>
            <person name="Pries- Heje M."/>
            <person name="Wiingaard C."/>
            <person name="Ihlemann N."/>
            <person name="Gill S."/>
            <person name="Bruun N."/>
            <person name="Elming H."/>
            <person name="Povlsen J."/>
            <person name="Madsen T."/>
            <person name="Jensen K."/>
            <person name="Fuursted K."/>
            <person name="Ostergaard L."/>
            <person name="Christiansen U."/>
            <person name="Rosenvinge F."/>
            <person name="Helweg-Larsen J."/>
            <person name="Fosbol E."/>
            <person name="Kober L."/>
            <person name="Torp-Pedersen C."/>
            <person name="Tonder N."/>
            <person name="Moser C."/>
            <person name="Iversen K."/>
            <person name="Bundgaard H."/>
        </authorList>
    </citation>
    <scope>NUCLEOTIDE SEQUENCE [LARGE SCALE GENOMIC DNA]</scope>
    <source>
        <strain evidence="16 36">K16259064</strain>
    </source>
</reference>
<evidence type="ECO:0000256" key="9">
    <source>
        <dbReference type="ARBA" id="ARBA00023136"/>
    </source>
</evidence>
<evidence type="ECO:0000313" key="17">
    <source>
        <dbReference type="EMBL" id="OJG03182.1"/>
    </source>
</evidence>
<evidence type="ECO:0000256" key="2">
    <source>
        <dbReference type="ARBA" id="ARBA00006810"/>
    </source>
</evidence>
<feature type="transmembrane region" description="Helical" evidence="11">
    <location>
        <begin position="194"/>
        <end position="222"/>
    </location>
</feature>
<accession>D4FSJ9</accession>
<evidence type="ECO:0000313" key="15">
    <source>
        <dbReference type="EMBL" id="KXT99166.1"/>
    </source>
</evidence>
<organism evidence="13 25">
    <name type="scientific">Streptococcus oralis</name>
    <dbReference type="NCBI Taxonomy" id="1303"/>
    <lineage>
        <taxon>Bacteria</taxon>
        <taxon>Bacillati</taxon>
        <taxon>Bacillota</taxon>
        <taxon>Bacilli</taxon>
        <taxon>Lactobacillales</taxon>
        <taxon>Streptococcaceae</taxon>
        <taxon>Streptococcus</taxon>
    </lineage>
</organism>
<feature type="transmembrane region" description="Helical" evidence="11">
    <location>
        <begin position="115"/>
        <end position="134"/>
    </location>
</feature>
<dbReference type="Proteomes" id="UP000289921">
    <property type="component" value="Unassembled WGS sequence"/>
</dbReference>
<evidence type="ECO:0000313" key="34">
    <source>
        <dbReference type="Proteomes" id="UP000289921"/>
    </source>
</evidence>
<sequence length="238" mass="26915">MEESINPTINIGPVTFDLTMLAMTLLIVGVVFGFIYWASRNMTLKPKGKQNVLEYFYDFVIGFTEPNIGKSYMKDYSLFFLCLFLFMVLANNLGLMAKLQTTDGTNLWTSPTANLQFDLALSFGIILMTHIEGIRRRGIKKYLKAYITPGFMTPMNILEEFTNFLSLALRVFGNIFAGEVMASLLITLSHQALYWYPVAFGANLAWTAFSVFISCIQAYVFTMLSSMYLGNKINDGEE</sequence>
<evidence type="ECO:0000313" key="19">
    <source>
        <dbReference type="EMBL" id="RSI69071.1"/>
    </source>
</evidence>
<evidence type="ECO:0000313" key="36">
    <source>
        <dbReference type="Proteomes" id="UP001207177"/>
    </source>
</evidence>
<dbReference type="EMBL" id="RJNJ01000002">
    <property type="protein sequence ID" value="RSI69071.1"/>
    <property type="molecule type" value="Genomic_DNA"/>
</dbReference>
<keyword evidence="8 11" id="KW-0406">Ion transport</keyword>
<dbReference type="SUPFAM" id="SSF81336">
    <property type="entry name" value="F1F0 ATP synthase subunit A"/>
    <property type="match status" value="1"/>
</dbReference>
<evidence type="ECO:0000256" key="7">
    <source>
        <dbReference type="ARBA" id="ARBA00022989"/>
    </source>
</evidence>
<evidence type="ECO:0000313" key="21">
    <source>
        <dbReference type="EMBL" id="RSI76311.1"/>
    </source>
</evidence>
<dbReference type="EMBL" id="RJNM01000004">
    <property type="protein sequence ID" value="RSI71369.1"/>
    <property type="molecule type" value="Genomic_DNA"/>
</dbReference>
<evidence type="ECO:0000313" key="32">
    <source>
        <dbReference type="Proteomes" id="UP000280182"/>
    </source>
</evidence>
<evidence type="ECO:0000313" key="28">
    <source>
        <dbReference type="Proteomes" id="UP000183671"/>
    </source>
</evidence>
<dbReference type="HAMAP" id="MF_01393">
    <property type="entry name" value="ATP_synth_a_bact"/>
    <property type="match status" value="1"/>
</dbReference>
<dbReference type="InterPro" id="IPR045082">
    <property type="entry name" value="ATP_syn_F0_a_bact/chloroplast"/>
</dbReference>
<dbReference type="Proteomes" id="UP000028098">
    <property type="component" value="Unassembled WGS sequence"/>
</dbReference>
<dbReference type="EMBL" id="RJPJ01000005">
    <property type="protein sequence ID" value="RSJ67379.1"/>
    <property type="molecule type" value="Genomic_DNA"/>
</dbReference>
<dbReference type="InterPro" id="IPR000568">
    <property type="entry name" value="ATP_synth_F0_asu"/>
</dbReference>
<dbReference type="EMBL" id="RMVK01000002">
    <property type="protein sequence ID" value="RSK18380.1"/>
    <property type="molecule type" value="Genomic_DNA"/>
</dbReference>
<evidence type="ECO:0000313" key="13">
    <source>
        <dbReference type="EMBL" id="KEQ50661.1"/>
    </source>
</evidence>
<evidence type="ECO:0000313" key="25">
    <source>
        <dbReference type="Proteomes" id="UP000028098"/>
    </source>
</evidence>
<evidence type="ECO:0000256" key="5">
    <source>
        <dbReference type="ARBA" id="ARBA00022692"/>
    </source>
</evidence>
<dbReference type="PANTHER" id="PTHR42823">
    <property type="entry name" value="ATP SYNTHASE SUBUNIT A, CHLOROPLASTIC"/>
    <property type="match status" value="1"/>
</dbReference>
<reference evidence="26 27" key="2">
    <citation type="submission" date="2016-01" db="EMBL/GenBank/DDBJ databases">
        <title>Highly variable Streptococcus oralis are common among viridans streptococci isolated from primates.</title>
        <authorList>
            <person name="Denapaite D."/>
            <person name="Rieger M."/>
            <person name="Koendgen S."/>
            <person name="Brueckner R."/>
            <person name="Ochigava I."/>
            <person name="Kappeler P."/>
            <person name="Maetz-Rensing K."/>
            <person name="Leendertz F."/>
            <person name="Hakenbeck R."/>
        </authorList>
    </citation>
    <scope>NUCLEOTIDE SEQUENCE [LARGE SCALE GENOMIC DNA]</scope>
    <source>
        <strain evidence="14 26">DD21</strain>
        <strain evidence="15 27">DD30</strain>
    </source>
</reference>
<evidence type="ECO:0000256" key="1">
    <source>
        <dbReference type="ARBA" id="ARBA00004141"/>
    </source>
</evidence>
<dbReference type="OrthoDB" id="9789241at2"/>
<dbReference type="Proteomes" id="UP000183671">
    <property type="component" value="Unassembled WGS sequence"/>
</dbReference>
<dbReference type="RefSeq" id="WP_000392869.1">
    <property type="nucleotide sequence ID" value="NZ_CP019562.1"/>
</dbReference>
<dbReference type="GeneID" id="49599622"/>
<reference evidence="24 34" key="4">
    <citation type="submission" date="2018-05" db="EMBL/GenBank/DDBJ databases">
        <title>Streptococcus from otitis media.</title>
        <authorList>
            <person name="Wayes A.M."/>
            <person name="Jakubovics N.S."/>
        </authorList>
    </citation>
    <scope>NUCLEOTIDE SEQUENCE [LARGE SCALE GENOMIC DNA]</scope>
    <source>
        <strain evidence="24 34">NU39</strain>
    </source>
</reference>
<reference evidence="18 35" key="6">
    <citation type="submission" date="2020-12" db="EMBL/GenBank/DDBJ databases">
        <title>FDA dAtabase for Regulatory Grade micrObial Sequences (FDA-ARGOS): Supporting development and validation of Infectious Disease Dx tests.</title>
        <authorList>
            <person name="Sproer C."/>
            <person name="Gronow S."/>
            <person name="Severitt S."/>
            <person name="Schroder I."/>
            <person name="Tallon L."/>
            <person name="Sadzewicz L."/>
            <person name="Zhao X."/>
            <person name="Boylan J."/>
            <person name="Ott S."/>
            <person name="Bowen H."/>
            <person name="Vavikolanu K."/>
            <person name="Mehta A."/>
            <person name="Aluvathingal J."/>
            <person name="Nadendla S."/>
            <person name="Lowell S."/>
            <person name="Myers T."/>
            <person name="Yan Y."/>
            <person name="Sichtig H."/>
        </authorList>
    </citation>
    <scope>NUCLEOTIDE SEQUENCE [LARGE SCALE GENOMIC DNA]</scope>
    <source>
        <strain evidence="18 35">FDAARGOS_1021</strain>
    </source>
</reference>
<comment type="subcellular location">
    <subcellularLocation>
        <location evidence="11 12">Cell membrane</location>
        <topology evidence="11 12">Multi-pass membrane protein</topology>
    </subcellularLocation>
    <subcellularLocation>
        <location evidence="1">Membrane</location>
        <topology evidence="1">Multi-pass membrane protein</topology>
    </subcellularLocation>
</comment>
<evidence type="ECO:0000256" key="11">
    <source>
        <dbReference type="HAMAP-Rule" id="MF_01393"/>
    </source>
</evidence>
<evidence type="ECO:0000313" key="29">
    <source>
        <dbReference type="Proteomes" id="UP000267593"/>
    </source>
</evidence>
<comment type="similarity">
    <text evidence="2 11 12">Belongs to the ATPase A chain family.</text>
</comment>
<dbReference type="EMBL" id="LQRP01000030">
    <property type="protein sequence ID" value="KXT99166.1"/>
    <property type="molecule type" value="Genomic_DNA"/>
</dbReference>
<dbReference type="GO" id="GO:0005886">
    <property type="term" value="C:plasma membrane"/>
    <property type="evidence" value="ECO:0007669"/>
    <property type="project" value="UniProtKB-SubCell"/>
</dbReference>
<dbReference type="Proteomes" id="UP000595948">
    <property type="component" value="Chromosome"/>
</dbReference>
<dbReference type="NCBIfam" id="TIGR01131">
    <property type="entry name" value="ATP_synt_6_or_A"/>
    <property type="match status" value="1"/>
</dbReference>
<reference evidence="29 30" key="5">
    <citation type="submission" date="2018-11" db="EMBL/GenBank/DDBJ databases">
        <title>Species Designations Belie Phenotypic and Genotypic Heterogeneity in Oral Streptococci.</title>
        <authorList>
            <person name="Velsko I."/>
        </authorList>
    </citation>
    <scope>NUCLEOTIDE SEQUENCE [LARGE SCALE GENOMIC DNA]</scope>
    <source>
        <strain evidence="22 32">BCC12</strain>
        <strain evidence="21 33">BCC19</strain>
        <strain evidence="20 31">BCC50</strain>
        <strain evidence="23 30">BCC52</strain>
        <strain evidence="19 29">BCC63</strain>
    </source>
</reference>
<dbReference type="AlphaFoldDB" id="A0A081R638"/>
<feature type="transmembrane region" description="Helical" evidence="11">
    <location>
        <begin position="20"/>
        <end position="39"/>
    </location>
</feature>
<evidence type="ECO:0000313" key="16">
    <source>
        <dbReference type="EMBL" id="MCY7059961.1"/>
    </source>
</evidence>
<evidence type="ECO:0000313" key="22">
    <source>
        <dbReference type="EMBL" id="RSJ67379.1"/>
    </source>
</evidence>
<dbReference type="EMBL" id="CP066059">
    <property type="protein sequence ID" value="QQC35667.1"/>
    <property type="molecule type" value="Genomic_DNA"/>
</dbReference>
<dbReference type="EMBL" id="MBDM01000001">
    <property type="protein sequence ID" value="OJG03182.1"/>
    <property type="molecule type" value="Genomic_DNA"/>
</dbReference>
<evidence type="ECO:0000256" key="12">
    <source>
        <dbReference type="RuleBase" id="RU000483"/>
    </source>
</evidence>
<evidence type="ECO:0000256" key="8">
    <source>
        <dbReference type="ARBA" id="ARBA00023065"/>
    </source>
</evidence>
<evidence type="ECO:0000313" key="24">
    <source>
        <dbReference type="EMBL" id="RXX22803.1"/>
    </source>
</evidence>
<dbReference type="EMBL" id="JAKUVW010000004">
    <property type="protein sequence ID" value="MCY7059961.1"/>
    <property type="molecule type" value="Genomic_DNA"/>
</dbReference>
<dbReference type="GO" id="GO:0046933">
    <property type="term" value="F:proton-transporting ATP synthase activity, rotational mechanism"/>
    <property type="evidence" value="ECO:0007669"/>
    <property type="project" value="UniProtKB-UniRule"/>
</dbReference>
<dbReference type="Proteomes" id="UP000267593">
    <property type="component" value="Unassembled WGS sequence"/>
</dbReference>
<keyword evidence="3 11" id="KW-0813">Transport</keyword>
<reference evidence="13 25" key="1">
    <citation type="submission" date="2014-05" db="EMBL/GenBank/DDBJ databases">
        <authorList>
            <person name="Daugherty S.C."/>
            <person name="Tallon L.J."/>
            <person name="Sadzewicz L."/>
            <person name="Kilian M."/>
            <person name="Tettelin H."/>
        </authorList>
    </citation>
    <scope>NUCLEOTIDE SEQUENCE [LARGE SCALE GENOMIC DNA]</scope>
    <source>
        <strain evidence="13 25">SK143</strain>
    </source>
</reference>
<evidence type="ECO:0000256" key="10">
    <source>
        <dbReference type="ARBA" id="ARBA00023310"/>
    </source>
</evidence>
<protein>
    <recommendedName>
        <fullName evidence="11 12">ATP synthase subunit a</fullName>
    </recommendedName>
    <alternativeName>
        <fullName evidence="11">ATP synthase F0 sector subunit a</fullName>
    </alternativeName>
    <alternativeName>
        <fullName evidence="11">F-ATPase subunit 6</fullName>
    </alternativeName>
</protein>
<dbReference type="InterPro" id="IPR035908">
    <property type="entry name" value="F0_ATP_A_sf"/>
</dbReference>
<comment type="function">
    <text evidence="11 12">Key component of the proton channel; it plays a direct role in the translocation of protons across the membrane.</text>
</comment>
<dbReference type="PANTHER" id="PTHR42823:SF3">
    <property type="entry name" value="ATP SYNTHASE SUBUNIT A, CHLOROPLASTIC"/>
    <property type="match status" value="1"/>
</dbReference>
<evidence type="ECO:0000313" key="35">
    <source>
        <dbReference type="Proteomes" id="UP000595948"/>
    </source>
</evidence>
<dbReference type="EMBL" id="RJNO01000009">
    <property type="protein sequence ID" value="RSI76311.1"/>
    <property type="molecule type" value="Genomic_DNA"/>
</dbReference>
<dbReference type="Proteomes" id="UP000281197">
    <property type="component" value="Unassembled WGS sequence"/>
</dbReference>
<dbReference type="NCBIfam" id="NF004479">
    <property type="entry name" value="PRK05815.1-4"/>
    <property type="match status" value="1"/>
</dbReference>
<dbReference type="GO" id="GO:0016787">
    <property type="term" value="F:hydrolase activity"/>
    <property type="evidence" value="ECO:0007669"/>
    <property type="project" value="UniProtKB-KW"/>
</dbReference>
<dbReference type="Gene3D" id="1.20.120.220">
    <property type="entry name" value="ATP synthase, F0 complex, subunit A"/>
    <property type="match status" value="1"/>
</dbReference>
<dbReference type="Proteomes" id="UP001207177">
    <property type="component" value="Unassembled WGS sequence"/>
</dbReference>
<keyword evidence="11" id="KW-1003">Cell membrane</keyword>
<keyword evidence="4 11" id="KW-0138">CF(0)</keyword>